<reference evidence="2 3" key="2">
    <citation type="submission" date="2020-07" db="EMBL/GenBank/DDBJ databases">
        <title>Genome assembly of wild tea tree DASZ reveals pedigree and selection history of tea varieties.</title>
        <authorList>
            <person name="Zhang W."/>
        </authorList>
    </citation>
    <scope>NUCLEOTIDE SEQUENCE [LARGE SCALE GENOMIC DNA]</scope>
    <source>
        <strain evidence="3">cv. G240</strain>
        <tissue evidence="2">Leaf</tissue>
    </source>
</reference>
<dbReference type="PANTHER" id="PTHR34285">
    <property type="entry name" value="OS08G0510800 PROTEIN"/>
    <property type="match status" value="1"/>
</dbReference>
<sequence length="350" mass="37720">MKASIKFREERNPLFRAKVPLNILGLPFQSGIVAGESKELSLNLGTFFDSGPSLKIAYRPNDSQNPFNLVFKTGIGHFGSPISSPMTMCAEFNLIGNQNPSFFIHFKPQFGDFCIKKSQSSDFVVKSINSKPNGSISDDDSSMEVIETPVKNPMFSGKRITVLTSESPAASLIGGLLSGMEASAKTVVPVMNRAVVNFRWGFRFPVAEEAAARNPTAAISIQKLPLLVMNKIGIEPMTEDDSKDSIKVSPGLNLQGDDFVVETCSAVKRQLELIQVENGMLRKAMDDLRSEFSTGKSNFSAASGDVELGKYRADRRSNGDKISSESNGFGGKVAEGDVNDGLKKAATGGA</sequence>
<feature type="region of interest" description="Disordered" evidence="1">
    <location>
        <begin position="312"/>
        <end position="350"/>
    </location>
</feature>
<reference evidence="3" key="1">
    <citation type="journal article" date="2020" name="Nat. Commun.">
        <title>Genome assembly of wild tea tree DASZ reveals pedigree and selection history of tea varieties.</title>
        <authorList>
            <person name="Zhang W."/>
            <person name="Zhang Y."/>
            <person name="Qiu H."/>
            <person name="Guo Y."/>
            <person name="Wan H."/>
            <person name="Zhang X."/>
            <person name="Scossa F."/>
            <person name="Alseekh S."/>
            <person name="Zhang Q."/>
            <person name="Wang P."/>
            <person name="Xu L."/>
            <person name="Schmidt M.H."/>
            <person name="Jia X."/>
            <person name="Li D."/>
            <person name="Zhu A."/>
            <person name="Guo F."/>
            <person name="Chen W."/>
            <person name="Ni D."/>
            <person name="Usadel B."/>
            <person name="Fernie A.R."/>
            <person name="Wen W."/>
        </authorList>
    </citation>
    <scope>NUCLEOTIDE SEQUENCE [LARGE SCALE GENOMIC DNA]</scope>
    <source>
        <strain evidence="3">cv. G240</strain>
    </source>
</reference>
<dbReference type="EMBL" id="JACBKZ010000010">
    <property type="protein sequence ID" value="KAF5941320.1"/>
    <property type="molecule type" value="Genomic_DNA"/>
</dbReference>
<evidence type="ECO:0000313" key="3">
    <source>
        <dbReference type="Proteomes" id="UP000593564"/>
    </source>
</evidence>
<proteinExistence type="predicted"/>
<feature type="compositionally biased region" description="Basic and acidic residues" evidence="1">
    <location>
        <begin position="312"/>
        <end position="323"/>
    </location>
</feature>
<evidence type="ECO:0000256" key="1">
    <source>
        <dbReference type="SAM" id="MobiDB-lite"/>
    </source>
</evidence>
<protein>
    <submittedName>
        <fullName evidence="2">Uncharacterized protein</fullName>
    </submittedName>
</protein>
<dbReference type="Proteomes" id="UP000593564">
    <property type="component" value="Unassembled WGS sequence"/>
</dbReference>
<comment type="caution">
    <text evidence="2">The sequence shown here is derived from an EMBL/GenBank/DDBJ whole genome shotgun (WGS) entry which is preliminary data.</text>
</comment>
<dbReference type="AlphaFoldDB" id="A0A7J7GKX6"/>
<name>A0A7J7GKX6_CAMSI</name>
<organism evidence="2 3">
    <name type="scientific">Camellia sinensis</name>
    <name type="common">Tea plant</name>
    <name type="synonym">Thea sinensis</name>
    <dbReference type="NCBI Taxonomy" id="4442"/>
    <lineage>
        <taxon>Eukaryota</taxon>
        <taxon>Viridiplantae</taxon>
        <taxon>Streptophyta</taxon>
        <taxon>Embryophyta</taxon>
        <taxon>Tracheophyta</taxon>
        <taxon>Spermatophyta</taxon>
        <taxon>Magnoliopsida</taxon>
        <taxon>eudicotyledons</taxon>
        <taxon>Gunneridae</taxon>
        <taxon>Pentapetalae</taxon>
        <taxon>asterids</taxon>
        <taxon>Ericales</taxon>
        <taxon>Theaceae</taxon>
        <taxon>Camellia</taxon>
    </lineage>
</organism>
<keyword evidence="3" id="KW-1185">Reference proteome</keyword>
<dbReference type="PANTHER" id="PTHR34285:SF3">
    <property type="entry name" value="OS08G0510800 PROTEIN"/>
    <property type="match status" value="1"/>
</dbReference>
<gene>
    <name evidence="2" type="ORF">HYC85_022487</name>
</gene>
<evidence type="ECO:0000313" key="2">
    <source>
        <dbReference type="EMBL" id="KAF5941320.1"/>
    </source>
</evidence>
<accession>A0A7J7GKX6</accession>